<gene>
    <name evidence="1" type="ORF">FKW44_019110</name>
</gene>
<dbReference type="Proteomes" id="UP000595437">
    <property type="component" value="Chromosome 13"/>
</dbReference>
<accession>A0A7T8GVG1</accession>
<protein>
    <submittedName>
        <fullName evidence="1">Uncharacterized protein</fullName>
    </submittedName>
</protein>
<dbReference type="EMBL" id="CP045902">
    <property type="protein sequence ID" value="QQP38522.1"/>
    <property type="molecule type" value="Genomic_DNA"/>
</dbReference>
<sequence length="53" mass="5918">MSHEKKSREKIADLLKAKVDKKKILVIVGCSLATVYNVQSSKKMKMVLAGSRQ</sequence>
<reference evidence="2" key="1">
    <citation type="submission" date="2021-01" db="EMBL/GenBank/DDBJ databases">
        <title>Caligus Genome Assembly.</title>
        <authorList>
            <person name="Gallardo-Escarate C."/>
        </authorList>
    </citation>
    <scope>NUCLEOTIDE SEQUENCE [LARGE SCALE GENOMIC DNA]</scope>
</reference>
<evidence type="ECO:0000313" key="1">
    <source>
        <dbReference type="EMBL" id="QQP38522.1"/>
    </source>
</evidence>
<keyword evidence="2" id="KW-1185">Reference proteome</keyword>
<dbReference type="AlphaFoldDB" id="A0A7T8GVG1"/>
<organism evidence="1 2">
    <name type="scientific">Caligus rogercresseyi</name>
    <name type="common">Sea louse</name>
    <dbReference type="NCBI Taxonomy" id="217165"/>
    <lineage>
        <taxon>Eukaryota</taxon>
        <taxon>Metazoa</taxon>
        <taxon>Ecdysozoa</taxon>
        <taxon>Arthropoda</taxon>
        <taxon>Crustacea</taxon>
        <taxon>Multicrustacea</taxon>
        <taxon>Hexanauplia</taxon>
        <taxon>Copepoda</taxon>
        <taxon>Siphonostomatoida</taxon>
        <taxon>Caligidae</taxon>
        <taxon>Caligus</taxon>
    </lineage>
</organism>
<evidence type="ECO:0000313" key="2">
    <source>
        <dbReference type="Proteomes" id="UP000595437"/>
    </source>
</evidence>
<name>A0A7T8GVG1_CALRO</name>
<proteinExistence type="predicted"/>